<dbReference type="RefSeq" id="WP_341743080.1">
    <property type="nucleotide sequence ID" value="NZ_CP151406.1"/>
</dbReference>
<dbReference type="Proteomes" id="UP001479520">
    <property type="component" value="Chromosome"/>
</dbReference>
<organism evidence="1 2">
    <name type="scientific">Azonexus hydrophilus</name>
    <dbReference type="NCBI Taxonomy" id="418702"/>
    <lineage>
        <taxon>Bacteria</taxon>
        <taxon>Pseudomonadati</taxon>
        <taxon>Pseudomonadota</taxon>
        <taxon>Betaproteobacteria</taxon>
        <taxon>Rhodocyclales</taxon>
        <taxon>Azonexaceae</taxon>
        <taxon>Azonexus</taxon>
    </lineage>
</organism>
<accession>A0ABZ2XFL3</accession>
<evidence type="ECO:0000313" key="2">
    <source>
        <dbReference type="Proteomes" id="UP001479520"/>
    </source>
</evidence>
<name>A0ABZ2XFL3_9RHOO</name>
<protein>
    <submittedName>
        <fullName evidence="1">Uncharacterized protein</fullName>
    </submittedName>
</protein>
<evidence type="ECO:0000313" key="1">
    <source>
        <dbReference type="EMBL" id="WZJ20309.1"/>
    </source>
</evidence>
<dbReference type="EMBL" id="CP151406">
    <property type="protein sequence ID" value="WZJ20309.1"/>
    <property type="molecule type" value="Genomic_DNA"/>
</dbReference>
<keyword evidence="2" id="KW-1185">Reference proteome</keyword>
<reference evidence="1 2" key="1">
    <citation type="submission" date="2024-04" db="EMBL/GenBank/DDBJ databases">
        <title>Dissimilatory iodate-reducing microorganisms contribute to the enrichment of iodine in groundwater.</title>
        <authorList>
            <person name="Jiang Z."/>
        </authorList>
    </citation>
    <scope>NUCLEOTIDE SEQUENCE [LARGE SCALE GENOMIC DNA]</scope>
    <source>
        <strain evidence="1 2">NCP973</strain>
    </source>
</reference>
<gene>
    <name evidence="1" type="ORF">AADV58_10120</name>
</gene>
<proteinExistence type="predicted"/>
<sequence>MTRDLMRVADAIDRAKGVNAGLDALVCLMMGCNEADIPRGRPLAELIYSIHRDMTTFLDEAERGLRK</sequence>